<dbReference type="InterPro" id="IPR002410">
    <property type="entry name" value="Peptidase_S33"/>
</dbReference>
<evidence type="ECO:0000256" key="2">
    <source>
        <dbReference type="ARBA" id="ARBA00022801"/>
    </source>
</evidence>
<dbReference type="InterPro" id="IPR000073">
    <property type="entry name" value="AB_hydrolase_1"/>
</dbReference>
<dbReference type="PANTHER" id="PTHR43798">
    <property type="entry name" value="MONOACYLGLYCEROL LIPASE"/>
    <property type="match status" value="1"/>
</dbReference>
<dbReference type="InterPro" id="IPR029058">
    <property type="entry name" value="AB_hydrolase_fold"/>
</dbReference>
<dbReference type="GO" id="GO:0016787">
    <property type="term" value="F:hydrolase activity"/>
    <property type="evidence" value="ECO:0007669"/>
    <property type="project" value="UniProtKB-KW"/>
</dbReference>
<dbReference type="SUPFAM" id="SSF53474">
    <property type="entry name" value="alpha/beta-Hydrolases"/>
    <property type="match status" value="1"/>
</dbReference>
<protein>
    <submittedName>
        <fullName evidence="5">Proline iminopeptidase-family hydrolase</fullName>
    </submittedName>
</protein>
<dbReference type="Gene3D" id="3.40.50.1820">
    <property type="entry name" value="alpha/beta hydrolase"/>
    <property type="match status" value="1"/>
</dbReference>
<dbReference type="EMBL" id="JAKREW010000008">
    <property type="protein sequence ID" value="MCG7505599.1"/>
    <property type="molecule type" value="Genomic_DNA"/>
</dbReference>
<dbReference type="InterPro" id="IPR050266">
    <property type="entry name" value="AB_hydrolase_sf"/>
</dbReference>
<accession>A0ABS9QDV9</accession>
<keyword evidence="6" id="KW-1185">Reference proteome</keyword>
<dbReference type="Pfam" id="PF00561">
    <property type="entry name" value="Abhydrolase_1"/>
    <property type="match status" value="1"/>
</dbReference>
<sequence>MSSEIIGREGRANFRGYETWYRVSGELVGTKPPVVILHGGPGVAHNYVDAYKLLARDRRAVIHYDQLGCGNSTLLPEKGADFWTPQLFIDELENLVDHLGIRAGFHVLGQSWGGMLGAEYAVTRPKGLKSLTIANSPASMKLWVEEANRLRADLPRNVQETLTRHETAGTTDHPEYQQATMVFYERHVCRVVPFPPEVVETFDQVARNPTVYNVMNGPNEFHVIGTLKTWSIIDRLPLVNVPTLIVSGRYDEATPATVQPYKDGIKGAHWEIFEQSSHMPHVEEQEKCMRVVGTFLNQNDN</sequence>
<dbReference type="RefSeq" id="WP_239364911.1">
    <property type="nucleotide sequence ID" value="NZ_JAKREW010000008.1"/>
</dbReference>
<evidence type="ECO:0000256" key="1">
    <source>
        <dbReference type="ARBA" id="ARBA00010088"/>
    </source>
</evidence>
<proteinExistence type="inferred from homology"/>
<keyword evidence="2 3" id="KW-0378">Hydrolase</keyword>
<dbReference type="NCBIfam" id="TIGR01250">
    <property type="entry name" value="pro_imino_pep_2"/>
    <property type="match status" value="1"/>
</dbReference>
<name>A0ABS9QDV9_9HYPH</name>
<reference evidence="5 6" key="1">
    <citation type="submission" date="2022-02" db="EMBL/GenBank/DDBJ databases">
        <title>Draft genome sequence of Mezorhizobium retamae strain IRAMC:0171 isolated from Retama raetam nodules.</title>
        <authorList>
            <person name="Bengaied R."/>
            <person name="Sbissi I."/>
            <person name="Huber K."/>
            <person name="Ghodbane F."/>
            <person name="Nouioui I."/>
            <person name="Tarhouni M."/>
            <person name="Gtari M."/>
        </authorList>
    </citation>
    <scope>NUCLEOTIDE SEQUENCE [LARGE SCALE GENOMIC DNA]</scope>
    <source>
        <strain evidence="5 6">IRAMC:0171</strain>
    </source>
</reference>
<comment type="caution">
    <text evidence="5">The sequence shown here is derived from an EMBL/GenBank/DDBJ whole genome shotgun (WGS) entry which is preliminary data.</text>
</comment>
<evidence type="ECO:0000313" key="6">
    <source>
        <dbReference type="Proteomes" id="UP001201701"/>
    </source>
</evidence>
<evidence type="ECO:0000256" key="3">
    <source>
        <dbReference type="PIRNR" id="PIRNR005539"/>
    </source>
</evidence>
<dbReference type="InterPro" id="IPR005945">
    <property type="entry name" value="Pro_imino_pep"/>
</dbReference>
<dbReference type="Proteomes" id="UP001201701">
    <property type="component" value="Unassembled WGS sequence"/>
</dbReference>
<comment type="similarity">
    <text evidence="1 3">Belongs to the peptidase S33 family.</text>
</comment>
<feature type="domain" description="AB hydrolase-1" evidence="4">
    <location>
        <begin position="32"/>
        <end position="284"/>
    </location>
</feature>
<evidence type="ECO:0000259" key="4">
    <source>
        <dbReference type="Pfam" id="PF00561"/>
    </source>
</evidence>
<organism evidence="5 6">
    <name type="scientific">Mesorhizobium retamae</name>
    <dbReference type="NCBI Taxonomy" id="2912854"/>
    <lineage>
        <taxon>Bacteria</taxon>
        <taxon>Pseudomonadati</taxon>
        <taxon>Pseudomonadota</taxon>
        <taxon>Alphaproteobacteria</taxon>
        <taxon>Hyphomicrobiales</taxon>
        <taxon>Phyllobacteriaceae</taxon>
        <taxon>Mesorhizobium</taxon>
    </lineage>
</organism>
<evidence type="ECO:0000313" key="5">
    <source>
        <dbReference type="EMBL" id="MCG7505599.1"/>
    </source>
</evidence>
<dbReference type="PIRSF" id="PIRSF005539">
    <property type="entry name" value="Pept_S33_TRI_F1"/>
    <property type="match status" value="1"/>
</dbReference>
<gene>
    <name evidence="5" type="ORF">L4923_11310</name>
</gene>
<dbReference type="PRINTS" id="PR00793">
    <property type="entry name" value="PROAMNOPTASE"/>
</dbReference>